<evidence type="ECO:0000313" key="1">
    <source>
        <dbReference type="EMBL" id="GAA5801234.1"/>
    </source>
</evidence>
<accession>A0ABP9Y2M7</accession>
<dbReference type="EMBL" id="BAABUJ010000018">
    <property type="protein sequence ID" value="GAA5801234.1"/>
    <property type="molecule type" value="Genomic_DNA"/>
</dbReference>
<evidence type="ECO:0000313" key="2">
    <source>
        <dbReference type="Proteomes" id="UP001476247"/>
    </source>
</evidence>
<protein>
    <submittedName>
        <fullName evidence="1">Uncharacterized protein</fullName>
    </submittedName>
</protein>
<keyword evidence="2" id="KW-1185">Reference proteome</keyword>
<sequence length="313" mass="35698">MSTTTTATTAATTTAATATAATAAAATTAAITADTANTTADTVTADTAAYWRNICSEAFENDPKSNEFVMFIDQCKSIPNVTRYIFETANPEFQQHLEQLQFERLDGNKWTLSLEKLNTLAVIKKYARSDWHKKRHDELKEHLTKTLSNIAKPLDITDKQRLVLVQEFMRRHRKDVGSVPFIGALVGCLKYQLQNKHQVVEWRMNESVLTQNNEEPMEDYVRLLTGVLGFQLLYRDDADDDSDNIIIDIDDEPVHIWRMNPNLDNQFIRSALKCLPSQHNLIDYQLSSVERKPPQTIFQWICSAFTHCLSFLH</sequence>
<name>A0ABP9Y2M7_9FUNG</name>
<reference evidence="1 2" key="1">
    <citation type="submission" date="2024-04" db="EMBL/GenBank/DDBJ databases">
        <title>genome sequences of Mucor flavus KT1a and Helicostylum pulchrum KT1b strains isolation_sourced from the surface of a dry-aged beef.</title>
        <authorList>
            <person name="Toyotome T."/>
            <person name="Hosono M."/>
            <person name="Torimaru M."/>
            <person name="Fukuda K."/>
            <person name="Mikami N."/>
        </authorList>
    </citation>
    <scope>NUCLEOTIDE SEQUENCE [LARGE SCALE GENOMIC DNA]</scope>
    <source>
        <strain evidence="1 2">KT1b</strain>
    </source>
</reference>
<organism evidence="1 2">
    <name type="scientific">Helicostylum pulchrum</name>
    <dbReference type="NCBI Taxonomy" id="562976"/>
    <lineage>
        <taxon>Eukaryota</taxon>
        <taxon>Fungi</taxon>
        <taxon>Fungi incertae sedis</taxon>
        <taxon>Mucoromycota</taxon>
        <taxon>Mucoromycotina</taxon>
        <taxon>Mucoromycetes</taxon>
        <taxon>Mucorales</taxon>
        <taxon>Mucorineae</taxon>
        <taxon>Mucoraceae</taxon>
        <taxon>Helicostylum</taxon>
    </lineage>
</organism>
<gene>
    <name evidence="1" type="ORF">HPULCUR_006678</name>
</gene>
<comment type="caution">
    <text evidence="1">The sequence shown here is derived from an EMBL/GenBank/DDBJ whole genome shotgun (WGS) entry which is preliminary data.</text>
</comment>
<dbReference type="Proteomes" id="UP001476247">
    <property type="component" value="Unassembled WGS sequence"/>
</dbReference>
<proteinExistence type="predicted"/>